<evidence type="ECO:0000256" key="2">
    <source>
        <dbReference type="SAM" id="Phobius"/>
    </source>
</evidence>
<dbReference type="SUPFAM" id="SSF51905">
    <property type="entry name" value="FAD/NAD(P)-binding domain"/>
    <property type="match status" value="1"/>
</dbReference>
<keyword evidence="2" id="KW-0472">Membrane</keyword>
<dbReference type="Gene3D" id="3.50.50.60">
    <property type="entry name" value="FAD/NAD(P)-binding domain"/>
    <property type="match status" value="2"/>
</dbReference>
<dbReference type="PANTHER" id="PTHR13847">
    <property type="entry name" value="SARCOSINE DEHYDROGENASE-RELATED"/>
    <property type="match status" value="1"/>
</dbReference>
<dbReference type="PANTHER" id="PTHR13847:SF289">
    <property type="entry name" value="GLYCINE OXIDASE"/>
    <property type="match status" value="1"/>
</dbReference>
<keyword evidence="1" id="KW-0560">Oxidoreductase</keyword>
<dbReference type="SUPFAM" id="SSF54373">
    <property type="entry name" value="FAD-linked reductases, C-terminal domain"/>
    <property type="match status" value="1"/>
</dbReference>
<dbReference type="InterPro" id="IPR036188">
    <property type="entry name" value="FAD/NAD-bd_sf"/>
</dbReference>
<sequence>MDASRSDVLILGGGVIGLACALYLLRSGVSVRVLEQGFPGSGSSHGNCGTITPSHAAPLTMPGMVGTALRSLLHRDAPLYVNPRPDLDRLRWLFSFARHCTWRDFNRAGEARGAILARSRALMGELIAQEGLDCEFDEVGELYVYRSARVLDQDRHHVELLDRLGMAVQSMTGDEVLAMEPALREGVVGGLYHAGDARLRPDRYVAELARRVRELGGKIETGARVDHFGVTDNRITYVRTTGGIFTGDRVVMALGAWSPPIGRMLGLRLPMQPGKGYSLTYDAAPVRAPRHSLVLREAAVCVTTWASGYRLGSTMEFSGYEEGLNDVRLDALRRGAATFLHEPEGRGEVVPWWGWRPMSVDEVPIIGPSSRWSNLVFATGHGMLGISMSAATGELVAGLLAGPAPVLDPAPFSPARFGL</sequence>
<dbReference type="Pfam" id="PF01266">
    <property type="entry name" value="DAO"/>
    <property type="match status" value="1"/>
</dbReference>
<dbReference type="AlphaFoldDB" id="A0A4R3YWQ5"/>
<accession>A0A4R3YWQ5</accession>
<protein>
    <submittedName>
        <fullName evidence="4">D-amino acid dehydrogenase small subunit</fullName>
    </submittedName>
</protein>
<proteinExistence type="predicted"/>
<comment type="caution">
    <text evidence="4">The sequence shown here is derived from an EMBL/GenBank/DDBJ whole genome shotgun (WGS) entry which is preliminary data.</text>
</comment>
<evidence type="ECO:0000313" key="5">
    <source>
        <dbReference type="Proteomes" id="UP000295645"/>
    </source>
</evidence>
<keyword evidence="2" id="KW-1133">Transmembrane helix</keyword>
<dbReference type="OrthoDB" id="9805337at2"/>
<evidence type="ECO:0000256" key="1">
    <source>
        <dbReference type="ARBA" id="ARBA00023002"/>
    </source>
</evidence>
<dbReference type="PROSITE" id="PS51257">
    <property type="entry name" value="PROKAR_LIPOPROTEIN"/>
    <property type="match status" value="1"/>
</dbReference>
<dbReference type="GO" id="GO:0016491">
    <property type="term" value="F:oxidoreductase activity"/>
    <property type="evidence" value="ECO:0007669"/>
    <property type="project" value="UniProtKB-KW"/>
</dbReference>
<dbReference type="EMBL" id="SMCS01000001">
    <property type="protein sequence ID" value="TCV97121.1"/>
    <property type="molecule type" value="Genomic_DNA"/>
</dbReference>
<keyword evidence="2" id="KW-0812">Transmembrane</keyword>
<dbReference type="InterPro" id="IPR006076">
    <property type="entry name" value="FAD-dep_OxRdtase"/>
</dbReference>
<evidence type="ECO:0000313" key="4">
    <source>
        <dbReference type="EMBL" id="TCV97121.1"/>
    </source>
</evidence>
<dbReference type="RefSeq" id="WP_132141205.1">
    <property type="nucleotide sequence ID" value="NZ_SMCS01000001.1"/>
</dbReference>
<gene>
    <name evidence="4" type="ORF">EC912_101116</name>
</gene>
<name>A0A4R3YWQ5_9GAMM</name>
<feature type="transmembrane region" description="Helical" evidence="2">
    <location>
        <begin position="7"/>
        <end position="25"/>
    </location>
</feature>
<dbReference type="GO" id="GO:0005737">
    <property type="term" value="C:cytoplasm"/>
    <property type="evidence" value="ECO:0007669"/>
    <property type="project" value="TreeGrafter"/>
</dbReference>
<dbReference type="Gene3D" id="3.30.9.10">
    <property type="entry name" value="D-Amino Acid Oxidase, subunit A, domain 2"/>
    <property type="match status" value="1"/>
</dbReference>
<reference evidence="4 5" key="1">
    <citation type="submission" date="2019-03" db="EMBL/GenBank/DDBJ databases">
        <title>Above-ground endophytic microbial communities from plants in different locations in the United States.</title>
        <authorList>
            <person name="Frank C."/>
        </authorList>
    </citation>
    <scope>NUCLEOTIDE SEQUENCE [LARGE SCALE GENOMIC DNA]</scope>
    <source>
        <strain evidence="4 5">LP_13_YM</strain>
    </source>
</reference>
<keyword evidence="5" id="KW-1185">Reference proteome</keyword>
<feature type="domain" description="FAD dependent oxidoreductase" evidence="3">
    <location>
        <begin position="7"/>
        <end position="398"/>
    </location>
</feature>
<organism evidence="4 5">
    <name type="scientific">Luteibacter rhizovicinus</name>
    <dbReference type="NCBI Taxonomy" id="242606"/>
    <lineage>
        <taxon>Bacteria</taxon>
        <taxon>Pseudomonadati</taxon>
        <taxon>Pseudomonadota</taxon>
        <taxon>Gammaproteobacteria</taxon>
        <taxon>Lysobacterales</taxon>
        <taxon>Rhodanobacteraceae</taxon>
        <taxon>Luteibacter</taxon>
    </lineage>
</organism>
<evidence type="ECO:0000259" key="3">
    <source>
        <dbReference type="Pfam" id="PF01266"/>
    </source>
</evidence>
<dbReference type="Proteomes" id="UP000295645">
    <property type="component" value="Unassembled WGS sequence"/>
</dbReference>